<proteinExistence type="inferred from homology"/>
<dbReference type="EMBL" id="LFRF01000002">
    <property type="protein sequence ID" value="KND94095.1"/>
    <property type="molecule type" value="Genomic_DNA"/>
</dbReference>
<dbReference type="CDD" id="cd05339">
    <property type="entry name" value="17beta-HSDXI-like_SDR_c"/>
    <property type="match status" value="1"/>
</dbReference>
<evidence type="ECO:0000256" key="1">
    <source>
        <dbReference type="ARBA" id="ARBA00006484"/>
    </source>
</evidence>
<dbReference type="InterPro" id="IPR020904">
    <property type="entry name" value="Sc_DH/Rdtase_CS"/>
</dbReference>
<dbReference type="PRINTS" id="PR00080">
    <property type="entry name" value="SDRFAMILY"/>
</dbReference>
<evidence type="ECO:0000259" key="5">
    <source>
        <dbReference type="SMART" id="SM00822"/>
    </source>
</evidence>
<feature type="domain" description="Ketoreductase" evidence="5">
    <location>
        <begin position="162"/>
        <end position="341"/>
    </location>
</feature>
<dbReference type="PANTHER" id="PTHR24322:SF736">
    <property type="entry name" value="RETINOL DEHYDROGENASE 10"/>
    <property type="match status" value="1"/>
</dbReference>
<comment type="caution">
    <text evidence="6">The sequence shown here is derived from an EMBL/GenBank/DDBJ whole genome shotgun (WGS) entry which is preliminary data.</text>
</comment>
<comment type="similarity">
    <text evidence="1 4">Belongs to the short-chain dehydrogenases/reductases (SDR) family.</text>
</comment>
<dbReference type="GO" id="GO:0016616">
    <property type="term" value="F:oxidoreductase activity, acting on the CH-OH group of donors, NAD or NADP as acceptor"/>
    <property type="evidence" value="ECO:0007669"/>
    <property type="project" value="TreeGrafter"/>
</dbReference>
<dbReference type="SMART" id="SM00822">
    <property type="entry name" value="PKS_KR"/>
    <property type="match status" value="1"/>
</dbReference>
<dbReference type="PROSITE" id="PS00061">
    <property type="entry name" value="ADH_SHORT"/>
    <property type="match status" value="1"/>
</dbReference>
<dbReference type="InterPro" id="IPR036291">
    <property type="entry name" value="NAD(P)-bd_dom_sf"/>
</dbReference>
<dbReference type="Pfam" id="PF00106">
    <property type="entry name" value="adh_short"/>
    <property type="match status" value="1"/>
</dbReference>
<evidence type="ECO:0000313" key="6">
    <source>
        <dbReference type="EMBL" id="KND94095.1"/>
    </source>
</evidence>
<reference evidence="6 7" key="1">
    <citation type="journal article" date="2015" name="BMC Genomics">
        <title>The genome of the truffle-parasite Tolypocladium ophioglossoides and the evolution of antifungal peptaibiotics.</title>
        <authorList>
            <person name="Quandt C.A."/>
            <person name="Bushley K.E."/>
            <person name="Spatafora J.W."/>
        </authorList>
    </citation>
    <scope>NUCLEOTIDE SEQUENCE [LARGE SCALE GENOMIC DNA]</scope>
    <source>
        <strain evidence="6 7">CBS 100239</strain>
    </source>
</reference>
<sequence>MWQWFQTAAFLSRAFVEEDRQPFNLASSSLQPVRILSCRLRVQRPRVAARLSHHPPNCSRLHHRRSAIMPPATNYPRPPQRDSWFAPLSIDLLLKVLNVTLLHPFVCWIIPLCFRAQTVKWEAPPMVLSIAWATLVTLCWMANAVSQRVAHGLPRDVDLAEEVIVITGGASGLGMLVAEVYGMRGATVAVLDIKDMENGEARGVTYYRCDVSDKAQVARVAAEIEKDLGTPTVLINNAAVVVGKSFLDLTLDDIDASLATNLLGPFYCLKAFLPAILRSGRGGTVVNVSSVIGHLGAAQLTDYAAAKAGLTALHRSLSAELRESHPQIRTVLVTPGQLSTPLFYGVQTPNSFFAPVVEPVDVAKEVIAAIDGGTGVTTGMPLYARWVDWYNVLPVGVQMVARKVSGIDRGMRTFIGRKGAGKEAAGKEAAGKEGAGKAT</sequence>
<dbReference type="STRING" id="1163406.A0A0L0NK52"/>
<evidence type="ECO:0000256" key="4">
    <source>
        <dbReference type="RuleBase" id="RU000363"/>
    </source>
</evidence>
<dbReference type="InterPro" id="IPR002347">
    <property type="entry name" value="SDR_fam"/>
</dbReference>
<evidence type="ECO:0000256" key="3">
    <source>
        <dbReference type="ARBA" id="ARBA00023002"/>
    </source>
</evidence>
<dbReference type="Proteomes" id="UP000036947">
    <property type="component" value="Unassembled WGS sequence"/>
</dbReference>
<accession>A0A0L0NK52</accession>
<dbReference type="PRINTS" id="PR00081">
    <property type="entry name" value="GDHRDH"/>
</dbReference>
<protein>
    <submittedName>
        <fullName evidence="6">Short-chain dehydrogenase/reductase family 16C member 6</fullName>
    </submittedName>
</protein>
<dbReference type="PANTHER" id="PTHR24322">
    <property type="entry name" value="PKSB"/>
    <property type="match status" value="1"/>
</dbReference>
<gene>
    <name evidence="6" type="ORF">TOPH_00960</name>
</gene>
<keyword evidence="7" id="KW-1185">Reference proteome</keyword>
<dbReference type="InterPro" id="IPR057326">
    <property type="entry name" value="KR_dom"/>
</dbReference>
<dbReference type="Gene3D" id="3.40.50.720">
    <property type="entry name" value="NAD(P)-binding Rossmann-like Domain"/>
    <property type="match status" value="1"/>
</dbReference>
<dbReference type="OrthoDB" id="5840532at2759"/>
<evidence type="ECO:0000256" key="2">
    <source>
        <dbReference type="ARBA" id="ARBA00022857"/>
    </source>
</evidence>
<keyword evidence="3" id="KW-0560">Oxidoreductase</keyword>
<name>A0A0L0NK52_TOLOC</name>
<keyword evidence="2" id="KW-0521">NADP</keyword>
<dbReference type="AlphaFoldDB" id="A0A0L0NK52"/>
<dbReference type="SUPFAM" id="SSF51735">
    <property type="entry name" value="NAD(P)-binding Rossmann-fold domains"/>
    <property type="match status" value="1"/>
</dbReference>
<evidence type="ECO:0000313" key="7">
    <source>
        <dbReference type="Proteomes" id="UP000036947"/>
    </source>
</evidence>
<organism evidence="6 7">
    <name type="scientific">Tolypocladium ophioglossoides (strain CBS 100239)</name>
    <name type="common">Snaketongue truffleclub</name>
    <name type="synonym">Elaphocordyceps ophioglossoides</name>
    <dbReference type="NCBI Taxonomy" id="1163406"/>
    <lineage>
        <taxon>Eukaryota</taxon>
        <taxon>Fungi</taxon>
        <taxon>Dikarya</taxon>
        <taxon>Ascomycota</taxon>
        <taxon>Pezizomycotina</taxon>
        <taxon>Sordariomycetes</taxon>
        <taxon>Hypocreomycetidae</taxon>
        <taxon>Hypocreales</taxon>
        <taxon>Ophiocordycipitaceae</taxon>
        <taxon>Tolypocladium</taxon>
    </lineage>
</organism>